<evidence type="ECO:0000256" key="4">
    <source>
        <dbReference type="ARBA" id="ARBA00022617"/>
    </source>
</evidence>
<keyword evidence="15" id="KW-1185">Reference proteome</keyword>
<sequence length="981" mass="112306">MASIGDIQYYWMIPIFLWLISILLLNLLKKVTQPTLDLPPSPPGLPFIGHLHFLSPVVTKCFSFLSSKYGPLLYLRFGSRPALLVSSASFATEIFKRNDVIFSNRPKTPFDDRLIFGEYGILNCPYGDYWRFMRKLCVTELVGIRQVERFIDVRNEEIQKRFLKKLLQKAHRIEYLDLGKELMKLTNNIICRMVMGTSCSKEDDEAERCREIVQGAIDLVGKLTVATTLGPLKKLGFWLNRKELNVITRKCDELLDKILEEHEDRAKRNNGDDKEVKDLLDILLQVCQDKDTKFKISKNHIKAFIMDLFLAGTDTSAATMQWIMAELCNHPMVFKKLREEIKSVIGTHRLVQESDIPNLHYLQAVVTETLRLYPQVPIMPRECREDCEIGGFDIPKDTAVLINAYSIMRDPEIWENPNKFYPERFLQEKEIKRQSNLNFLSFGAGRRSCPGSHLALSVIHRKLIELSILIWEDDEAERCREIVQGAIDLVGKLTVATTLGPLKKLGFWLNRKELNVITRKCDELLDKILEEHEDRAKRNNGDDKEVKDLLDILLQVCQDKDTKFKISKNHIKAFIMDLFVGGTDTSAATMQWIMAELSNHPKIFKKLRDEIKSVIGTNRLVQESDIPNLHYLQAVVTETLRLYPQVPIMPRECREDCEIGGFDIPKDTAVLINAYSIMRDPEIWENPNKFYPERFLQEKEIKMQNNLNFLSFGAGRRSCPGSHLALSVIHITIASMVQCFDWKFVGDGNGGNKVNMEAKAGMTFCLAHPLLCVPDLFLAGTDTSAATMQWIMAELCNHPMVFKKLREEIKSVIGTHRLVQESDIPNLHYLQAVVTETLRLYPQVPIMPRECREDCEIGGFDIPKDTAVLINAYSIMRDPEIWENPNKFYPERFLQEKEIKMQNNLNFLSFGAGRRSCPGSHLALSVIHITIASMVQCFDWKFVGDGNGGNKVNMEAKAGMTFCLAHPLLCVPVLHFNPFPA</sequence>
<keyword evidence="8" id="KW-0560">Oxidoreductase</keyword>
<dbReference type="Gene3D" id="1.10.630.10">
    <property type="entry name" value="Cytochrome P450"/>
    <property type="match status" value="3"/>
</dbReference>
<organism evidence="14 15">
    <name type="scientific">Jatropha curcas</name>
    <name type="common">Barbados nut</name>
    <dbReference type="NCBI Taxonomy" id="180498"/>
    <lineage>
        <taxon>Eukaryota</taxon>
        <taxon>Viridiplantae</taxon>
        <taxon>Streptophyta</taxon>
        <taxon>Embryophyta</taxon>
        <taxon>Tracheophyta</taxon>
        <taxon>Spermatophyta</taxon>
        <taxon>Magnoliopsida</taxon>
        <taxon>eudicotyledons</taxon>
        <taxon>Gunneridae</taxon>
        <taxon>Pentapetalae</taxon>
        <taxon>rosids</taxon>
        <taxon>fabids</taxon>
        <taxon>Malpighiales</taxon>
        <taxon>Euphorbiaceae</taxon>
        <taxon>Crotonoideae</taxon>
        <taxon>Jatropheae</taxon>
        <taxon>Jatropha</taxon>
    </lineage>
</organism>
<evidence type="ECO:0000256" key="10">
    <source>
        <dbReference type="ARBA" id="ARBA00023033"/>
    </source>
</evidence>
<evidence type="ECO:0000256" key="13">
    <source>
        <dbReference type="SAM" id="Phobius"/>
    </source>
</evidence>
<dbReference type="PRINTS" id="PR00385">
    <property type="entry name" value="P450"/>
</dbReference>
<keyword evidence="10" id="KW-0503">Monooxygenase</keyword>
<keyword evidence="9 12" id="KW-0408">Iron</keyword>
<dbReference type="InterPro" id="IPR017972">
    <property type="entry name" value="Cyt_P450_CS"/>
</dbReference>
<accession>A0A067L862</accession>
<comment type="similarity">
    <text evidence="3">Belongs to the cytochrome P450 family.</text>
</comment>
<dbReference type="InterPro" id="IPR051103">
    <property type="entry name" value="Plant_metabolite_P450s"/>
</dbReference>
<evidence type="ECO:0000256" key="9">
    <source>
        <dbReference type="ARBA" id="ARBA00023004"/>
    </source>
</evidence>
<dbReference type="PRINTS" id="PR00463">
    <property type="entry name" value="EP450I"/>
</dbReference>
<dbReference type="AlphaFoldDB" id="A0A067L862"/>
<gene>
    <name evidence="14" type="ORF">JCGZ_16725</name>
</gene>
<dbReference type="InterPro" id="IPR001128">
    <property type="entry name" value="Cyt_P450"/>
</dbReference>
<evidence type="ECO:0000256" key="1">
    <source>
        <dbReference type="ARBA" id="ARBA00001971"/>
    </source>
</evidence>
<comment type="cofactor">
    <cofactor evidence="1 12">
        <name>heme</name>
        <dbReference type="ChEBI" id="CHEBI:30413"/>
    </cofactor>
</comment>
<dbReference type="OrthoDB" id="1470350at2759"/>
<name>A0A067L862_JATCU</name>
<dbReference type="FunFam" id="1.10.630.10:FF:000126">
    <property type="entry name" value="Predicted protein"/>
    <property type="match status" value="1"/>
</dbReference>
<dbReference type="EMBL" id="KK914267">
    <property type="protein sequence ID" value="KDP43438.1"/>
    <property type="molecule type" value="Genomic_DNA"/>
</dbReference>
<dbReference type="GO" id="GO:0016020">
    <property type="term" value="C:membrane"/>
    <property type="evidence" value="ECO:0007669"/>
    <property type="project" value="UniProtKB-SubCell"/>
</dbReference>
<comment type="subcellular location">
    <subcellularLocation>
        <location evidence="2">Membrane</location>
        <topology evidence="2">Single-pass membrane protein</topology>
    </subcellularLocation>
</comment>
<evidence type="ECO:0000256" key="11">
    <source>
        <dbReference type="ARBA" id="ARBA00023136"/>
    </source>
</evidence>
<evidence type="ECO:0000256" key="8">
    <source>
        <dbReference type="ARBA" id="ARBA00023002"/>
    </source>
</evidence>
<evidence type="ECO:0000313" key="15">
    <source>
        <dbReference type="Proteomes" id="UP000027138"/>
    </source>
</evidence>
<dbReference type="GO" id="GO:0016709">
    <property type="term" value="F:oxidoreductase activity, acting on paired donors, with incorporation or reduction of molecular oxygen, NAD(P)H as one donor, and incorporation of one atom of oxygen"/>
    <property type="evidence" value="ECO:0007669"/>
    <property type="project" value="TreeGrafter"/>
</dbReference>
<protein>
    <recommendedName>
        <fullName evidence="16">Cytochrome P450</fullName>
    </recommendedName>
</protein>
<evidence type="ECO:0008006" key="16">
    <source>
        <dbReference type="Google" id="ProtNLM"/>
    </source>
</evidence>
<dbReference type="Pfam" id="PF00067">
    <property type="entry name" value="p450"/>
    <property type="match status" value="2"/>
</dbReference>
<dbReference type="Proteomes" id="UP000027138">
    <property type="component" value="Unassembled WGS sequence"/>
</dbReference>
<proteinExistence type="inferred from homology"/>
<dbReference type="PANTHER" id="PTHR24298:SF59">
    <property type="entry name" value="CYTOCHROME P450, FAMILY 705, SUBFAMILY A, POLYPEPTIDE 25-RELATED"/>
    <property type="match status" value="1"/>
</dbReference>
<evidence type="ECO:0000256" key="6">
    <source>
        <dbReference type="ARBA" id="ARBA00022723"/>
    </source>
</evidence>
<dbReference type="InterPro" id="IPR002401">
    <property type="entry name" value="Cyt_P450_E_grp-I"/>
</dbReference>
<evidence type="ECO:0000256" key="7">
    <source>
        <dbReference type="ARBA" id="ARBA00022989"/>
    </source>
</evidence>
<dbReference type="InterPro" id="IPR036396">
    <property type="entry name" value="Cyt_P450_sf"/>
</dbReference>
<dbReference type="GO" id="GO:0005506">
    <property type="term" value="F:iron ion binding"/>
    <property type="evidence" value="ECO:0007669"/>
    <property type="project" value="InterPro"/>
</dbReference>
<dbReference type="PROSITE" id="PS00086">
    <property type="entry name" value="CYTOCHROME_P450"/>
    <property type="match status" value="3"/>
</dbReference>
<dbReference type="FunFam" id="1.10.630.10:FF:000019">
    <property type="entry name" value="Cytochrome P450 family protein"/>
    <property type="match status" value="2"/>
</dbReference>
<keyword evidence="4 12" id="KW-0349">Heme</keyword>
<evidence type="ECO:0000256" key="5">
    <source>
        <dbReference type="ARBA" id="ARBA00022692"/>
    </source>
</evidence>
<evidence type="ECO:0000313" key="14">
    <source>
        <dbReference type="EMBL" id="KDP43438.1"/>
    </source>
</evidence>
<keyword evidence="11 13" id="KW-0472">Membrane</keyword>
<feature type="binding site" description="axial binding residue" evidence="12">
    <location>
        <position position="449"/>
    </location>
    <ligand>
        <name>heme</name>
        <dbReference type="ChEBI" id="CHEBI:30413"/>
    </ligand>
    <ligandPart>
        <name>Fe</name>
        <dbReference type="ChEBI" id="CHEBI:18248"/>
    </ligandPart>
</feature>
<reference evidence="14 15" key="1">
    <citation type="journal article" date="2014" name="PLoS ONE">
        <title>Global Analysis of Gene Expression Profiles in Physic Nut (Jatropha curcas L.) Seedlings Exposed to Salt Stress.</title>
        <authorList>
            <person name="Zhang L."/>
            <person name="Zhang C."/>
            <person name="Wu P."/>
            <person name="Chen Y."/>
            <person name="Li M."/>
            <person name="Jiang H."/>
            <person name="Wu G."/>
        </authorList>
    </citation>
    <scope>NUCLEOTIDE SEQUENCE [LARGE SCALE GENOMIC DNA]</scope>
    <source>
        <strain evidence="15">cv. GZQX0401</strain>
        <tissue evidence="14">Young leaves</tissue>
    </source>
</reference>
<keyword evidence="6 12" id="KW-0479">Metal-binding</keyword>
<keyword evidence="7 13" id="KW-1133">Transmembrane helix</keyword>
<dbReference type="GO" id="GO:0020037">
    <property type="term" value="F:heme binding"/>
    <property type="evidence" value="ECO:0007669"/>
    <property type="project" value="InterPro"/>
</dbReference>
<keyword evidence="5 13" id="KW-0812">Transmembrane</keyword>
<dbReference type="SUPFAM" id="SSF48264">
    <property type="entry name" value="Cytochrome P450"/>
    <property type="match status" value="3"/>
</dbReference>
<evidence type="ECO:0000256" key="2">
    <source>
        <dbReference type="ARBA" id="ARBA00004167"/>
    </source>
</evidence>
<evidence type="ECO:0000256" key="12">
    <source>
        <dbReference type="PIRSR" id="PIRSR602401-1"/>
    </source>
</evidence>
<feature type="transmembrane region" description="Helical" evidence="13">
    <location>
        <begin position="9"/>
        <end position="28"/>
    </location>
</feature>
<dbReference type="PANTHER" id="PTHR24298">
    <property type="entry name" value="FLAVONOID 3'-MONOOXYGENASE-RELATED"/>
    <property type="match status" value="1"/>
</dbReference>
<evidence type="ECO:0000256" key="3">
    <source>
        <dbReference type="ARBA" id="ARBA00010617"/>
    </source>
</evidence>